<keyword evidence="1" id="KW-1133">Transmembrane helix</keyword>
<dbReference type="Gene3D" id="3.10.450.50">
    <property type="match status" value="1"/>
</dbReference>
<dbReference type="AlphaFoldDB" id="A0A8J7QCI5"/>
<evidence type="ECO:0000313" key="2">
    <source>
        <dbReference type="EMBL" id="MBO1323191.1"/>
    </source>
</evidence>
<evidence type="ECO:0000313" key="3">
    <source>
        <dbReference type="Proteomes" id="UP000664417"/>
    </source>
</evidence>
<protein>
    <submittedName>
        <fullName evidence="2">Uncharacterized protein</fullName>
    </submittedName>
</protein>
<dbReference type="Proteomes" id="UP000664417">
    <property type="component" value="Unassembled WGS sequence"/>
</dbReference>
<name>A0A8J7QCI5_9BACT</name>
<keyword evidence="1" id="KW-0472">Membrane</keyword>
<dbReference type="SUPFAM" id="SSF54427">
    <property type="entry name" value="NTF2-like"/>
    <property type="match status" value="1"/>
</dbReference>
<accession>A0A8J7QCI5</accession>
<keyword evidence="3" id="KW-1185">Reference proteome</keyword>
<gene>
    <name evidence="2" type="ORF">J3U88_32300</name>
</gene>
<feature type="transmembrane region" description="Helical" evidence="1">
    <location>
        <begin position="16"/>
        <end position="34"/>
    </location>
</feature>
<dbReference type="EMBL" id="JAFREP010000052">
    <property type="protein sequence ID" value="MBO1323191.1"/>
    <property type="molecule type" value="Genomic_DNA"/>
</dbReference>
<proteinExistence type="predicted"/>
<organism evidence="2 3">
    <name type="scientific">Acanthopleuribacter pedis</name>
    <dbReference type="NCBI Taxonomy" id="442870"/>
    <lineage>
        <taxon>Bacteria</taxon>
        <taxon>Pseudomonadati</taxon>
        <taxon>Acidobacteriota</taxon>
        <taxon>Holophagae</taxon>
        <taxon>Acanthopleuribacterales</taxon>
        <taxon>Acanthopleuribacteraceae</taxon>
        <taxon>Acanthopleuribacter</taxon>
    </lineage>
</organism>
<keyword evidence="1" id="KW-0812">Transmembrane</keyword>
<evidence type="ECO:0000256" key="1">
    <source>
        <dbReference type="SAM" id="Phobius"/>
    </source>
</evidence>
<dbReference type="RefSeq" id="WP_207863194.1">
    <property type="nucleotide sequence ID" value="NZ_JAFREP010000052.1"/>
</dbReference>
<sequence length="157" mass="17793">MAEQSELFGPRQKQSLVIFLFIVAGLVFVGWPSADQGDANTQINRAFEEMVAAAEKHELDAFKKHLSDDIKDENDRGKQAMLYMLNTIYKRHPKVYLSIIDVTIYDGTNPNVKEATLELMMGETPVPTDKGSFNVTFRNESGTWRVWEAKWNGGYGD</sequence>
<comment type="caution">
    <text evidence="2">The sequence shown here is derived from an EMBL/GenBank/DDBJ whole genome shotgun (WGS) entry which is preliminary data.</text>
</comment>
<reference evidence="2" key="1">
    <citation type="submission" date="2021-03" db="EMBL/GenBank/DDBJ databases">
        <authorList>
            <person name="Wang G."/>
        </authorList>
    </citation>
    <scope>NUCLEOTIDE SEQUENCE</scope>
    <source>
        <strain evidence="2">KCTC 12899</strain>
    </source>
</reference>
<dbReference type="InterPro" id="IPR032710">
    <property type="entry name" value="NTF2-like_dom_sf"/>
</dbReference>